<feature type="domain" description="DNA-directed DNA polymerase family B multifunctional" evidence="7">
    <location>
        <begin position="525"/>
        <end position="762"/>
    </location>
</feature>
<dbReference type="Gene3D" id="1.10.132.60">
    <property type="entry name" value="DNA polymerase family B, C-terminal domain"/>
    <property type="match status" value="1"/>
</dbReference>
<dbReference type="InterPro" id="IPR042087">
    <property type="entry name" value="DNA_pol_B_thumb"/>
</dbReference>
<dbReference type="VEuPathDB" id="MicrosporidiaDB:M153_6660001976"/>
<gene>
    <name evidence="8" type="ORF">M153_6660001976</name>
</gene>
<dbReference type="GO" id="GO:0000166">
    <property type="term" value="F:nucleotide binding"/>
    <property type="evidence" value="ECO:0007669"/>
    <property type="project" value="InterPro"/>
</dbReference>
<dbReference type="GO" id="GO:0003697">
    <property type="term" value="F:single-stranded DNA binding"/>
    <property type="evidence" value="ECO:0007669"/>
    <property type="project" value="TreeGrafter"/>
</dbReference>
<evidence type="ECO:0000313" key="9">
    <source>
        <dbReference type="Proteomes" id="UP000051530"/>
    </source>
</evidence>
<dbReference type="InterPro" id="IPR006172">
    <property type="entry name" value="DNA-dir_DNA_pol_B"/>
</dbReference>
<keyword evidence="4 5" id="KW-0239">DNA-directed DNA polymerase</keyword>
<dbReference type="OrthoDB" id="6755010at2759"/>
<dbReference type="GO" id="GO:0006273">
    <property type="term" value="P:lagging strand elongation"/>
    <property type="evidence" value="ECO:0007669"/>
    <property type="project" value="TreeGrafter"/>
</dbReference>
<dbReference type="GO" id="GO:0003682">
    <property type="term" value="F:chromatin binding"/>
    <property type="evidence" value="ECO:0007669"/>
    <property type="project" value="TreeGrafter"/>
</dbReference>
<proteinExistence type="inferred from homology"/>
<comment type="catalytic activity">
    <reaction evidence="5">
        <text>DNA(n) + a 2'-deoxyribonucleoside 5'-triphosphate = DNA(n+1) + diphosphate</text>
        <dbReference type="Rhea" id="RHEA:22508"/>
        <dbReference type="Rhea" id="RHEA-COMP:17339"/>
        <dbReference type="Rhea" id="RHEA-COMP:17340"/>
        <dbReference type="ChEBI" id="CHEBI:33019"/>
        <dbReference type="ChEBI" id="CHEBI:61560"/>
        <dbReference type="ChEBI" id="CHEBI:173112"/>
        <dbReference type="EC" id="2.7.7.7"/>
    </reaction>
</comment>
<dbReference type="SUPFAM" id="SSF56672">
    <property type="entry name" value="DNA/RNA polymerases"/>
    <property type="match status" value="1"/>
</dbReference>
<dbReference type="EC" id="2.7.7.7" evidence="5"/>
<protein>
    <recommendedName>
        <fullName evidence="5">DNA polymerase</fullName>
        <ecNumber evidence="5">2.7.7.7</ecNumber>
    </recommendedName>
</protein>
<evidence type="ECO:0000256" key="6">
    <source>
        <dbReference type="SAM" id="MobiDB-lite"/>
    </source>
</evidence>
<dbReference type="Gene3D" id="1.10.287.690">
    <property type="entry name" value="Helix hairpin bin"/>
    <property type="match status" value="1"/>
</dbReference>
<evidence type="ECO:0000256" key="2">
    <source>
        <dbReference type="ARBA" id="ARBA00022679"/>
    </source>
</evidence>
<reference evidence="8 9" key="1">
    <citation type="submission" date="2015-07" db="EMBL/GenBank/DDBJ databases">
        <title>The genome of Pseudoloma neurophilia, a relevant intracellular parasite of the zebrafish.</title>
        <authorList>
            <person name="Ndikumana S."/>
            <person name="Pelin A."/>
            <person name="Sanders J."/>
            <person name="Corradi N."/>
        </authorList>
    </citation>
    <scope>NUCLEOTIDE SEQUENCE [LARGE SCALE GENOMIC DNA]</scope>
    <source>
        <strain evidence="8 9">MK1</strain>
    </source>
</reference>
<feature type="domain" description="DNA-directed DNA polymerase family B multifunctional" evidence="7">
    <location>
        <begin position="283"/>
        <end position="495"/>
    </location>
</feature>
<dbReference type="PROSITE" id="PS00116">
    <property type="entry name" value="DNA_POLYMERASE_B"/>
    <property type="match status" value="1"/>
</dbReference>
<evidence type="ECO:0000256" key="1">
    <source>
        <dbReference type="ARBA" id="ARBA00005755"/>
    </source>
</evidence>
<sequence>MLFYAFLIEQYNSTQIKIFGKEIKLKDNKRQFGRRQCIIVDVKPEYLYFLDQIKLEGAEQFTKITKKNFFYDDMPENVELIVSDSKNLLDKLKKNENLKNENTTPDNSKVFTQFLSLAEQFVITKKIKGPCILEISDFGETANFFKANSESITVKETNVDFPRLMIGSCFIEEGLMKVNVYELIERRYTLKKTIRYNQIDDDLDILVHHNLRLPNKSGIWTVDTFECAKILIKGRSFSLEEIVKNQNIKDKTFEAFLSLNILDLAKELCEITGHFIHRTMTLRAERTEYLLMHTMYANNWLILNKHKRQQNIYTQLDEGDDFTPEEQTYTGGLVFAPITGLYENVILIDFNSLYPSIVIENNLCFSTRKTVLFGDDERDENQSNSKEMALLPRILFSLIDRRKNLKNTLKKMSADDKNRRSYDARQQALKITANSIYGCLGSTSRFSDMKMASFITAKGRELLLQTKQEIEKNQFNVVYGDTDSLMIHIEEKDMKVEIDRQKLQFDLHGIRNDEFYKKFDKIIQSISDQLCQSINILHDHIVIELEDIFRKIIFLSKKKYAGLTNHNNIVMKGIEKRDCCRLSNSFISEIVDCVLKHDGPFEQKNSQTSIFKQNVSESENISKEKTPDNKSQNENPPDDKPVALLDKIMSKLVHLKTTIKTLPQKEFIIERLLSKPPENYKAPQGCAHVMLALRINELHKTGQQEKNSKTTDKEKIGPFKKNDIISYIIGEDKDAYLPSEITKINYEYYLKNQIITPLFRILGVLRGLNIDPIRKLFGFEITTRSTSNFKIITPCCKNEQTNTLECLKCFKKIDENWLEKEIYKKVTEKVEILYERNFICNECDHQQQIRLKCFNCNSANLIIDGLDKKNQDFDQFLEDVYSQTHNPLIERLMGLSEYRTVDLSLYFADEITRAVQFSKTVK</sequence>
<dbReference type="Proteomes" id="UP000051530">
    <property type="component" value="Unassembled WGS sequence"/>
</dbReference>
<feature type="region of interest" description="Disordered" evidence="6">
    <location>
        <begin position="606"/>
        <end position="641"/>
    </location>
</feature>
<dbReference type="Pfam" id="PF00136">
    <property type="entry name" value="DNA_pol_B"/>
    <property type="match status" value="2"/>
</dbReference>
<dbReference type="Gene3D" id="3.90.1600.10">
    <property type="entry name" value="Palm domain of DNA polymerase"/>
    <property type="match status" value="1"/>
</dbReference>
<dbReference type="SUPFAM" id="SSF53098">
    <property type="entry name" value="Ribonuclease H-like"/>
    <property type="match status" value="1"/>
</dbReference>
<comment type="caution">
    <text evidence="8">The sequence shown here is derived from an EMBL/GenBank/DDBJ whole genome shotgun (WGS) entry which is preliminary data.</text>
</comment>
<evidence type="ECO:0000259" key="7">
    <source>
        <dbReference type="Pfam" id="PF00136"/>
    </source>
</evidence>
<keyword evidence="2 5" id="KW-0808">Transferase</keyword>
<dbReference type="InterPro" id="IPR006134">
    <property type="entry name" value="DNA-dir_DNA_pol_B_multi_dom"/>
</dbReference>
<evidence type="ECO:0000256" key="3">
    <source>
        <dbReference type="ARBA" id="ARBA00022695"/>
    </source>
</evidence>
<dbReference type="GO" id="GO:0003887">
    <property type="term" value="F:DNA-directed DNA polymerase activity"/>
    <property type="evidence" value="ECO:0007669"/>
    <property type="project" value="UniProtKB-KW"/>
</dbReference>
<dbReference type="GO" id="GO:0005658">
    <property type="term" value="C:alpha DNA polymerase:primase complex"/>
    <property type="evidence" value="ECO:0007669"/>
    <property type="project" value="TreeGrafter"/>
</dbReference>
<keyword evidence="5" id="KW-0238">DNA-binding</keyword>
<evidence type="ECO:0000256" key="4">
    <source>
        <dbReference type="ARBA" id="ARBA00022932"/>
    </source>
</evidence>
<keyword evidence="5" id="KW-0235">DNA replication</keyword>
<dbReference type="InterPro" id="IPR017964">
    <property type="entry name" value="DNA-dir_DNA_pol_B_CS"/>
</dbReference>
<accession>A0A0R0M0L0</accession>
<dbReference type="GO" id="GO:0003688">
    <property type="term" value="F:DNA replication origin binding"/>
    <property type="evidence" value="ECO:0007669"/>
    <property type="project" value="TreeGrafter"/>
</dbReference>
<dbReference type="AlphaFoldDB" id="A0A0R0M0L0"/>
<feature type="compositionally biased region" description="Polar residues" evidence="6">
    <location>
        <begin position="606"/>
        <end position="619"/>
    </location>
</feature>
<dbReference type="PANTHER" id="PTHR45861:SF1">
    <property type="entry name" value="DNA POLYMERASE ALPHA CATALYTIC SUBUNIT"/>
    <property type="match status" value="1"/>
</dbReference>
<dbReference type="EMBL" id="LGUB01000251">
    <property type="protein sequence ID" value="KRH93685.1"/>
    <property type="molecule type" value="Genomic_DNA"/>
</dbReference>
<name>A0A0R0M0L0_9MICR</name>
<dbReference type="SMART" id="SM00486">
    <property type="entry name" value="POLBc"/>
    <property type="match status" value="1"/>
</dbReference>
<organism evidence="8 9">
    <name type="scientific">Pseudoloma neurophilia</name>
    <dbReference type="NCBI Taxonomy" id="146866"/>
    <lineage>
        <taxon>Eukaryota</taxon>
        <taxon>Fungi</taxon>
        <taxon>Fungi incertae sedis</taxon>
        <taxon>Microsporidia</taxon>
        <taxon>Pseudoloma</taxon>
    </lineage>
</organism>
<comment type="similarity">
    <text evidence="1 5">Belongs to the DNA polymerase type-B family.</text>
</comment>
<dbReference type="InterPro" id="IPR012337">
    <property type="entry name" value="RNaseH-like_sf"/>
</dbReference>
<evidence type="ECO:0000313" key="8">
    <source>
        <dbReference type="EMBL" id="KRH93685.1"/>
    </source>
</evidence>
<dbReference type="GO" id="GO:0006272">
    <property type="term" value="P:leading strand elongation"/>
    <property type="evidence" value="ECO:0007669"/>
    <property type="project" value="TreeGrafter"/>
</dbReference>
<evidence type="ECO:0000256" key="5">
    <source>
        <dbReference type="RuleBase" id="RU000442"/>
    </source>
</evidence>
<dbReference type="InterPro" id="IPR023211">
    <property type="entry name" value="DNA_pol_palm_dom_sf"/>
</dbReference>
<dbReference type="InterPro" id="IPR043502">
    <property type="entry name" value="DNA/RNA_pol_sf"/>
</dbReference>
<dbReference type="GO" id="GO:1902975">
    <property type="term" value="P:mitotic DNA replication initiation"/>
    <property type="evidence" value="ECO:0007669"/>
    <property type="project" value="TreeGrafter"/>
</dbReference>
<keyword evidence="9" id="KW-1185">Reference proteome</keyword>
<keyword evidence="3 5" id="KW-0548">Nucleotidyltransferase</keyword>
<dbReference type="NCBIfam" id="TIGR00592">
    <property type="entry name" value="pol2"/>
    <property type="match status" value="1"/>
</dbReference>
<dbReference type="Gene3D" id="6.10.10.100">
    <property type="match status" value="1"/>
</dbReference>
<dbReference type="PRINTS" id="PR00106">
    <property type="entry name" value="DNAPOLB"/>
</dbReference>
<dbReference type="PANTHER" id="PTHR45861">
    <property type="entry name" value="DNA POLYMERASE ALPHA CATALYTIC SUBUNIT"/>
    <property type="match status" value="1"/>
</dbReference>